<accession>A0A834SP01</accession>
<reference evidence="1" key="1">
    <citation type="submission" date="2020-09" db="EMBL/GenBank/DDBJ databases">
        <title>Genome-Enabled Discovery of Anthraquinone Biosynthesis in Senna tora.</title>
        <authorList>
            <person name="Kang S.-H."/>
            <person name="Pandey R.P."/>
            <person name="Lee C.-M."/>
            <person name="Sim J.-S."/>
            <person name="Jeong J.-T."/>
            <person name="Choi B.-S."/>
            <person name="Jung M."/>
            <person name="Ginzburg D."/>
            <person name="Zhao K."/>
            <person name="Won S.Y."/>
            <person name="Oh T.-J."/>
            <person name="Yu Y."/>
            <person name="Kim N.-H."/>
            <person name="Lee O.R."/>
            <person name="Lee T.-H."/>
            <person name="Bashyal P."/>
            <person name="Kim T.-S."/>
            <person name="Lee W.-H."/>
            <person name="Kawkins C."/>
            <person name="Kim C.-K."/>
            <person name="Kim J.S."/>
            <person name="Ahn B.O."/>
            <person name="Rhee S.Y."/>
            <person name="Sohng J.K."/>
        </authorList>
    </citation>
    <scope>NUCLEOTIDE SEQUENCE</scope>
    <source>
        <tissue evidence="1">Leaf</tissue>
    </source>
</reference>
<dbReference type="EMBL" id="JAAIUW010000012">
    <property type="protein sequence ID" value="KAF7807519.1"/>
    <property type="molecule type" value="Genomic_DNA"/>
</dbReference>
<protein>
    <submittedName>
        <fullName evidence="1">Uncharacterized protein</fullName>
    </submittedName>
</protein>
<evidence type="ECO:0000313" key="1">
    <source>
        <dbReference type="EMBL" id="KAF7807519.1"/>
    </source>
</evidence>
<gene>
    <name evidence="1" type="ORF">G2W53_039680</name>
</gene>
<keyword evidence="2" id="KW-1185">Reference proteome</keyword>
<evidence type="ECO:0000313" key="2">
    <source>
        <dbReference type="Proteomes" id="UP000634136"/>
    </source>
</evidence>
<organism evidence="1 2">
    <name type="scientific">Senna tora</name>
    <dbReference type="NCBI Taxonomy" id="362788"/>
    <lineage>
        <taxon>Eukaryota</taxon>
        <taxon>Viridiplantae</taxon>
        <taxon>Streptophyta</taxon>
        <taxon>Embryophyta</taxon>
        <taxon>Tracheophyta</taxon>
        <taxon>Spermatophyta</taxon>
        <taxon>Magnoliopsida</taxon>
        <taxon>eudicotyledons</taxon>
        <taxon>Gunneridae</taxon>
        <taxon>Pentapetalae</taxon>
        <taxon>rosids</taxon>
        <taxon>fabids</taxon>
        <taxon>Fabales</taxon>
        <taxon>Fabaceae</taxon>
        <taxon>Caesalpinioideae</taxon>
        <taxon>Cassia clade</taxon>
        <taxon>Senna</taxon>
    </lineage>
</organism>
<name>A0A834SP01_9FABA</name>
<sequence>MPKSWFDKTTSSTFNEGEIVSKISDISYERLVMKLHLLQRQDSE</sequence>
<dbReference type="AlphaFoldDB" id="A0A834SP01"/>
<dbReference type="Proteomes" id="UP000634136">
    <property type="component" value="Unassembled WGS sequence"/>
</dbReference>
<comment type="caution">
    <text evidence="1">The sequence shown here is derived from an EMBL/GenBank/DDBJ whole genome shotgun (WGS) entry which is preliminary data.</text>
</comment>
<proteinExistence type="predicted"/>